<reference evidence="2" key="2">
    <citation type="submission" date="2013-05" db="EMBL/GenBank/DDBJ databases">
        <authorList>
            <person name="Carter J.-M."/>
            <person name="Baker S.C."/>
            <person name="Pink R."/>
            <person name="Carter D.R.F."/>
            <person name="Collins A."/>
            <person name="Tomlin J."/>
            <person name="Gibbs M."/>
            <person name="Breuker C.J."/>
        </authorList>
    </citation>
    <scope>NUCLEOTIDE SEQUENCE</scope>
    <source>
        <tissue evidence="2">Ovary</tissue>
    </source>
</reference>
<evidence type="ECO:0000313" key="2">
    <source>
        <dbReference type="EMBL" id="JAA85268.1"/>
    </source>
</evidence>
<dbReference type="EMBL" id="GAIX01007292">
    <property type="protein sequence ID" value="JAA85268.1"/>
    <property type="molecule type" value="Transcribed_RNA"/>
</dbReference>
<evidence type="ECO:0000256" key="1">
    <source>
        <dbReference type="SAM" id="MobiDB-lite"/>
    </source>
</evidence>
<feature type="region of interest" description="Disordered" evidence="1">
    <location>
        <begin position="46"/>
        <end position="72"/>
    </location>
</feature>
<organism evidence="2">
    <name type="scientific">Pararge aegeria</name>
    <name type="common">speckled wood butterfly</name>
    <dbReference type="NCBI Taxonomy" id="116150"/>
    <lineage>
        <taxon>Eukaryota</taxon>
        <taxon>Metazoa</taxon>
        <taxon>Ecdysozoa</taxon>
        <taxon>Arthropoda</taxon>
        <taxon>Hexapoda</taxon>
        <taxon>Insecta</taxon>
        <taxon>Pterygota</taxon>
        <taxon>Neoptera</taxon>
        <taxon>Endopterygota</taxon>
        <taxon>Lepidoptera</taxon>
        <taxon>Glossata</taxon>
        <taxon>Ditrysia</taxon>
        <taxon>Papilionoidea</taxon>
        <taxon>Nymphalidae</taxon>
        <taxon>Satyrinae</taxon>
        <taxon>Satyrini</taxon>
        <taxon>Parargina</taxon>
        <taxon>Pararge</taxon>
    </lineage>
</organism>
<sequence length="72" mass="8053">RTRTCAIEGFWCPRRTWRRWRAARVWWPATCARRCSTATPTCTTWSAATRDTPSPTRPTTPASSCGSAPPPS</sequence>
<proteinExistence type="predicted"/>
<accession>S4P8F0</accession>
<protein>
    <submittedName>
        <fullName evidence="2">BTB/POZ domain-containing protein 9</fullName>
    </submittedName>
</protein>
<feature type="compositionally biased region" description="Low complexity" evidence="1">
    <location>
        <begin position="47"/>
        <end position="72"/>
    </location>
</feature>
<feature type="non-terminal residue" evidence="2">
    <location>
        <position position="1"/>
    </location>
</feature>
<name>S4P8F0_9NEOP</name>
<feature type="non-terminal residue" evidence="2">
    <location>
        <position position="72"/>
    </location>
</feature>
<dbReference type="AlphaFoldDB" id="S4P8F0"/>
<reference evidence="2" key="1">
    <citation type="journal article" date="2013" name="BMC Genomics">
        <title>Unscrambling butterfly oogenesis.</title>
        <authorList>
            <person name="Carter J.M."/>
            <person name="Baker S.C."/>
            <person name="Pink R."/>
            <person name="Carter D.R."/>
            <person name="Collins A."/>
            <person name="Tomlin J."/>
            <person name="Gibbs M."/>
            <person name="Breuker C.J."/>
        </authorList>
    </citation>
    <scope>NUCLEOTIDE SEQUENCE</scope>
    <source>
        <tissue evidence="2">Ovary</tissue>
    </source>
</reference>